<evidence type="ECO:0000313" key="2">
    <source>
        <dbReference type="EMBL" id="MFC4525743.1"/>
    </source>
</evidence>
<dbReference type="EMBL" id="JBHSGA010000008">
    <property type="protein sequence ID" value="MFC4525743.1"/>
    <property type="molecule type" value="Genomic_DNA"/>
</dbReference>
<dbReference type="RefSeq" id="WP_266150465.1">
    <property type="nucleotide sequence ID" value="NZ_CP064028.1"/>
</dbReference>
<protein>
    <recommendedName>
        <fullName evidence="4">DUF4175 domain-containing protein</fullName>
    </recommendedName>
</protein>
<feature type="transmembrane region" description="Helical" evidence="1">
    <location>
        <begin position="38"/>
        <end position="62"/>
    </location>
</feature>
<sequence>MAATSSWNAPVACAGLAAYVGMLFRFPLLVQMVQAGEIALLSAVPTVLGALLLLVACFGLLLRRPIRGWLFAIAAVALLVGLIWLPSLVFSFWLWLAVVVAVAGTVIGFRSRRRAGAED</sequence>
<gene>
    <name evidence="2" type="ORF">ACFO5W_03765</name>
</gene>
<comment type="caution">
    <text evidence="2">The sequence shown here is derived from an EMBL/GenBank/DDBJ whole genome shotgun (WGS) entry which is preliminary data.</text>
</comment>
<proteinExistence type="predicted"/>
<reference evidence="3" key="1">
    <citation type="journal article" date="2019" name="Int. J. Syst. Evol. Microbiol.">
        <title>The Global Catalogue of Microorganisms (GCM) 10K type strain sequencing project: providing services to taxonomists for standard genome sequencing and annotation.</title>
        <authorList>
            <consortium name="The Broad Institute Genomics Platform"/>
            <consortium name="The Broad Institute Genome Sequencing Center for Infectious Disease"/>
            <person name="Wu L."/>
            <person name="Ma J."/>
        </authorList>
    </citation>
    <scope>NUCLEOTIDE SEQUENCE [LARGE SCALE GENOMIC DNA]</scope>
    <source>
        <strain evidence="3">CCM 4481</strain>
    </source>
</reference>
<keyword evidence="3" id="KW-1185">Reference proteome</keyword>
<evidence type="ECO:0000313" key="3">
    <source>
        <dbReference type="Proteomes" id="UP001595961"/>
    </source>
</evidence>
<accession>A0ABV9BYM3</accession>
<organism evidence="2 3">
    <name type="scientific">Dyella halodurans</name>
    <dbReference type="NCBI Taxonomy" id="1920171"/>
    <lineage>
        <taxon>Bacteria</taxon>
        <taxon>Pseudomonadati</taxon>
        <taxon>Pseudomonadota</taxon>
        <taxon>Gammaproteobacteria</taxon>
        <taxon>Lysobacterales</taxon>
        <taxon>Rhodanobacteraceae</taxon>
        <taxon>Dyella</taxon>
    </lineage>
</organism>
<keyword evidence="1" id="KW-1133">Transmembrane helix</keyword>
<dbReference type="Proteomes" id="UP001595961">
    <property type="component" value="Unassembled WGS sequence"/>
</dbReference>
<name>A0ABV9BYM3_9GAMM</name>
<keyword evidence="1" id="KW-0472">Membrane</keyword>
<feature type="transmembrane region" description="Helical" evidence="1">
    <location>
        <begin position="92"/>
        <end position="109"/>
    </location>
</feature>
<feature type="transmembrane region" description="Helical" evidence="1">
    <location>
        <begin position="69"/>
        <end position="86"/>
    </location>
</feature>
<feature type="transmembrane region" description="Helical" evidence="1">
    <location>
        <begin position="7"/>
        <end position="26"/>
    </location>
</feature>
<evidence type="ECO:0008006" key="4">
    <source>
        <dbReference type="Google" id="ProtNLM"/>
    </source>
</evidence>
<keyword evidence="1" id="KW-0812">Transmembrane</keyword>
<evidence type="ECO:0000256" key="1">
    <source>
        <dbReference type="SAM" id="Phobius"/>
    </source>
</evidence>